<dbReference type="Pfam" id="PF00378">
    <property type="entry name" value="ECH_1"/>
    <property type="match status" value="1"/>
</dbReference>
<evidence type="ECO:0000313" key="2">
    <source>
        <dbReference type="EMBL" id="MFC7442307.1"/>
    </source>
</evidence>
<reference evidence="3" key="1">
    <citation type="journal article" date="2019" name="Int. J. Syst. Evol. Microbiol.">
        <title>The Global Catalogue of Microorganisms (GCM) 10K type strain sequencing project: providing services to taxonomists for standard genome sequencing and annotation.</title>
        <authorList>
            <consortium name="The Broad Institute Genomics Platform"/>
            <consortium name="The Broad Institute Genome Sequencing Center for Infectious Disease"/>
            <person name="Wu L."/>
            <person name="Ma J."/>
        </authorList>
    </citation>
    <scope>NUCLEOTIDE SEQUENCE [LARGE SCALE GENOMIC DNA]</scope>
    <source>
        <strain evidence="3">CGMCC 1.12942</strain>
    </source>
</reference>
<dbReference type="EMBL" id="JBHTBW010000047">
    <property type="protein sequence ID" value="MFC7442307.1"/>
    <property type="molecule type" value="Genomic_DNA"/>
</dbReference>
<sequence length="254" mass="28010">MQTLLLQHQGPIRWIRFYRPDVRNAVNPQMMAELEQTLTEIERDKQCKVVIFSGDERAFVSGGDVDELHKYERQQEIQPIMERMGRILERIHGLTALTIACVEGVAVGGGCEIIASCDLCFASPAARFGMIQVKLGITTGWGGAARLMHKIGTSAALSMLLTGRILSASEAKEAGLVDELIEGAPVREAVAAFAGQAAQAAVPIIAFYKRLAQEVKRGTPSSMLFAREAEQCAILWETEEHRQAVKDFLERRKT</sequence>
<dbReference type="InterPro" id="IPR001753">
    <property type="entry name" value="Enoyl-CoA_hydra/iso"/>
</dbReference>
<dbReference type="RefSeq" id="WP_379866111.1">
    <property type="nucleotide sequence ID" value="NZ_JBHTBW010000047.1"/>
</dbReference>
<dbReference type="Gene3D" id="3.90.226.10">
    <property type="entry name" value="2-enoyl-CoA Hydratase, Chain A, domain 1"/>
    <property type="match status" value="1"/>
</dbReference>
<organism evidence="2 3">
    <name type="scientific">Laceyella putida</name>
    <dbReference type="NCBI Taxonomy" id="110101"/>
    <lineage>
        <taxon>Bacteria</taxon>
        <taxon>Bacillati</taxon>
        <taxon>Bacillota</taxon>
        <taxon>Bacilli</taxon>
        <taxon>Bacillales</taxon>
        <taxon>Thermoactinomycetaceae</taxon>
        <taxon>Laceyella</taxon>
    </lineage>
</organism>
<evidence type="ECO:0000256" key="1">
    <source>
        <dbReference type="ARBA" id="ARBA00023239"/>
    </source>
</evidence>
<gene>
    <name evidence="2" type="ORF">ACFQNG_14565</name>
</gene>
<comment type="caution">
    <text evidence="2">The sequence shown here is derived from an EMBL/GenBank/DDBJ whole genome shotgun (WGS) entry which is preliminary data.</text>
</comment>
<evidence type="ECO:0000313" key="3">
    <source>
        <dbReference type="Proteomes" id="UP001596500"/>
    </source>
</evidence>
<dbReference type="InterPro" id="IPR029045">
    <property type="entry name" value="ClpP/crotonase-like_dom_sf"/>
</dbReference>
<accession>A0ABW2RNI3</accession>
<name>A0ABW2RNI3_9BACL</name>
<dbReference type="SUPFAM" id="SSF52096">
    <property type="entry name" value="ClpP/crotonase"/>
    <property type="match status" value="1"/>
</dbReference>
<dbReference type="CDD" id="cd06558">
    <property type="entry name" value="crotonase-like"/>
    <property type="match status" value="1"/>
</dbReference>
<dbReference type="PANTHER" id="PTHR11941">
    <property type="entry name" value="ENOYL-COA HYDRATASE-RELATED"/>
    <property type="match status" value="1"/>
</dbReference>
<dbReference type="Proteomes" id="UP001596500">
    <property type="component" value="Unassembled WGS sequence"/>
</dbReference>
<keyword evidence="3" id="KW-1185">Reference proteome</keyword>
<keyword evidence="1" id="KW-0456">Lyase</keyword>
<proteinExistence type="predicted"/>
<dbReference type="PANTHER" id="PTHR11941:SF27">
    <property type="entry name" value="ETHYLMALONYL-COA DECARBOXYLASE"/>
    <property type="match status" value="1"/>
</dbReference>
<protein>
    <submittedName>
        <fullName evidence="2">Enoyl-CoA hydratase/isomerase family protein</fullName>
    </submittedName>
</protein>